<dbReference type="Pfam" id="PF23034">
    <property type="entry name" value="DUF7035"/>
    <property type="match status" value="1"/>
</dbReference>
<evidence type="ECO:0000259" key="6">
    <source>
        <dbReference type="Pfam" id="PF25820"/>
    </source>
</evidence>
<reference evidence="7" key="1">
    <citation type="submission" date="2020-01" db="EMBL/GenBank/DDBJ databases">
        <title>Development of genomics and gene disruption for Polysphondylium violaceum indicates a role for the polyketide synthase stlB in stalk morphogenesis.</title>
        <authorList>
            <person name="Narita B."/>
            <person name="Kawabe Y."/>
            <person name="Kin K."/>
            <person name="Saito T."/>
            <person name="Gibbs R."/>
            <person name="Kuspa A."/>
            <person name="Muzny D."/>
            <person name="Queller D."/>
            <person name="Richards S."/>
            <person name="Strassman J."/>
            <person name="Sucgang R."/>
            <person name="Worley K."/>
            <person name="Schaap P."/>
        </authorList>
    </citation>
    <scope>NUCLEOTIDE SEQUENCE</scope>
    <source>
        <strain evidence="7">QSvi11</strain>
    </source>
</reference>
<dbReference type="Pfam" id="PF25820">
    <property type="entry name" value="DUF7949"/>
    <property type="match status" value="1"/>
</dbReference>
<protein>
    <recommendedName>
        <fullName evidence="9">EGF-like domain-containing protein</fullName>
    </recommendedName>
</protein>
<evidence type="ECO:0000259" key="3">
    <source>
        <dbReference type="Pfam" id="PF23033"/>
    </source>
</evidence>
<dbReference type="Pfam" id="PF24893">
    <property type="entry name" value="DUF7743"/>
    <property type="match status" value="1"/>
</dbReference>
<feature type="domain" description="DUF7743" evidence="5">
    <location>
        <begin position="426"/>
        <end position="534"/>
    </location>
</feature>
<evidence type="ECO:0008006" key="9">
    <source>
        <dbReference type="Google" id="ProtNLM"/>
    </source>
</evidence>
<organism evidence="7 8">
    <name type="scientific">Polysphondylium violaceum</name>
    <dbReference type="NCBI Taxonomy" id="133409"/>
    <lineage>
        <taxon>Eukaryota</taxon>
        <taxon>Amoebozoa</taxon>
        <taxon>Evosea</taxon>
        <taxon>Eumycetozoa</taxon>
        <taxon>Dictyostelia</taxon>
        <taxon>Dictyosteliales</taxon>
        <taxon>Dictyosteliaceae</taxon>
        <taxon>Polysphondylium</taxon>
    </lineage>
</organism>
<evidence type="ECO:0000256" key="2">
    <source>
        <dbReference type="SAM" id="SignalP"/>
    </source>
</evidence>
<evidence type="ECO:0000313" key="8">
    <source>
        <dbReference type="Proteomes" id="UP000695562"/>
    </source>
</evidence>
<dbReference type="AlphaFoldDB" id="A0A8J4UXP4"/>
<dbReference type="EMBL" id="AJWJ01000453">
    <property type="protein sequence ID" value="KAF2070723.1"/>
    <property type="molecule type" value="Genomic_DNA"/>
</dbReference>
<dbReference type="Proteomes" id="UP000695562">
    <property type="component" value="Unassembled WGS sequence"/>
</dbReference>
<accession>A0A8J4UXP4</accession>
<feature type="compositionally biased region" description="Low complexity" evidence="1">
    <location>
        <begin position="1004"/>
        <end position="1031"/>
    </location>
</feature>
<evidence type="ECO:0000259" key="5">
    <source>
        <dbReference type="Pfam" id="PF24893"/>
    </source>
</evidence>
<proteinExistence type="predicted"/>
<feature type="non-terminal residue" evidence="7">
    <location>
        <position position="1"/>
    </location>
</feature>
<gene>
    <name evidence="7" type="ORF">CYY_007953</name>
</gene>
<keyword evidence="2" id="KW-0732">Signal</keyword>
<dbReference type="Pfam" id="PF23033">
    <property type="entry name" value="DUF7034"/>
    <property type="match status" value="1"/>
</dbReference>
<feature type="domain" description="DUF7034" evidence="3">
    <location>
        <begin position="783"/>
        <end position="901"/>
    </location>
</feature>
<sequence>MGPFNILILVSLFFSLSFHHVYSLRAEVKNTDIIQYYALNGNCSLKYEVYIYEVTGAINRVYDPEIQYSASPLFNNGTSSSFVLSIYARSTQSVYSLRINSGLDSFLLPINFTCQVMPQPIVTEIGLANVRTQSNKYSYYFSIPNKLLPATPSVSIFGVAASTLKSVGLKAMMIEFTPLVESRSGDQLYTATVDYRNGYTSVFQIDTPFIAQVDPISSLKYQPTLPTLSSKYSVSFSYSSAHDLVFNGLSSSSETFSFSLPVYGTPQNATHQAVFTSEYSGPQDFVLSTTVTSTTHVLGTVSVNLVQPAIPDVVRQEPRAEERTIAGFNSGVFLFGFDNSRYATQNPSLGLKGIQMSFSGNTFNAFVSMTPSDPYALDGSYGIMSGRIDSFLYEANLISMYDKGTDVSSKIYYQFQFLSATAPPPLDTQPPLIESIQVIPVPVGFNRYFVIRTSIVDDSGFRMLFFTFGPSSISLSPISTKNIVDGNALQGTYEIVYDCSNFISNEIQVIDVASNCGTYGKGDYKTTEYSRRIQLSNPVSYTYFETNQITSARWSHNDLDVSNTSYSTKFMFTVATPDKFYSPSLSFVEFVNYGDNVYYGSWNETSQRYEIIVTIPLRTFTSTLKYTLEFQGTTIQSEFFSTLFPASVLRIFSDGADMFGPEIIDLEQSPSATPFSFGSPLLIGWKFKVYDRLNGFEYGNITIVSDGDLTEYSFTLDPNKETQEAQILVDGKCVSQNYTIKSIYLRDKGGYVSTLDNALINYLDKNYHMINLTCPSSADYDRPNLQTFDFTPKTVNVFKSDRVVTFTFSTLDTGDGIKLDSLPVIYLTSMNEIIKQQAKFLSFSGGIASYSCAFELPYGFGYPANVLVSIYNILDNNGNFAGYSSNALSIATFASFIDTTSMVSINSDPFIESNADITTDGGKLMIMGKAFSTNCKVKVSYGLDGDVFTQTSTPTFSTSTVIIIDDVGPITNPSFKIQIVKDNGSYLSNIFTIIPKKAPVYPSHSSSSSSSTSSSHSSSSTQSSSSVSSSSEVPPTQPPNPCLNDCGGPSQGYCSATGCICYSPWMGIDCKSKVIIIPTPSINNTIPSTNVTVPTNGDHATFTGLISIVELQELDTNNVPIYRYPFTQ</sequence>
<name>A0A8J4UXP4_9MYCE</name>
<feature type="domain" description="DUF7035" evidence="4">
    <location>
        <begin position="656"/>
        <end position="775"/>
    </location>
</feature>
<dbReference type="PANTHER" id="PTHR31378">
    <property type="entry name" value="EGF-LIKE DOMAIN-CONTAINING PROTEIN-RELATED-RELATED"/>
    <property type="match status" value="1"/>
</dbReference>
<evidence type="ECO:0000259" key="4">
    <source>
        <dbReference type="Pfam" id="PF23034"/>
    </source>
</evidence>
<dbReference type="InterPro" id="IPR055462">
    <property type="entry name" value="DUF7034"/>
</dbReference>
<dbReference type="InterPro" id="IPR057709">
    <property type="entry name" value="DUF7949"/>
</dbReference>
<feature type="domain" description="DUF7949" evidence="6">
    <location>
        <begin position="1042"/>
        <end position="1074"/>
    </location>
</feature>
<dbReference type="InterPro" id="IPR055463">
    <property type="entry name" value="DUF7035"/>
</dbReference>
<evidence type="ECO:0000256" key="1">
    <source>
        <dbReference type="SAM" id="MobiDB-lite"/>
    </source>
</evidence>
<feature type="region of interest" description="Disordered" evidence="1">
    <location>
        <begin position="1004"/>
        <end position="1038"/>
    </location>
</feature>
<dbReference type="InterPro" id="IPR056645">
    <property type="entry name" value="DUF7743"/>
</dbReference>
<feature type="chain" id="PRO_5035221979" description="EGF-like domain-containing protein" evidence="2">
    <location>
        <begin position="24"/>
        <end position="1128"/>
    </location>
</feature>
<comment type="caution">
    <text evidence="7">The sequence shown here is derived from an EMBL/GenBank/DDBJ whole genome shotgun (WGS) entry which is preliminary data.</text>
</comment>
<feature type="signal peptide" evidence="2">
    <location>
        <begin position="1"/>
        <end position="23"/>
    </location>
</feature>
<keyword evidence="8" id="KW-1185">Reference proteome</keyword>
<evidence type="ECO:0000313" key="7">
    <source>
        <dbReference type="EMBL" id="KAF2070723.1"/>
    </source>
</evidence>